<dbReference type="Pfam" id="PF03705">
    <property type="entry name" value="CheR_N"/>
    <property type="match status" value="1"/>
</dbReference>
<organism evidence="7 8">
    <name type="scientific">Rohdeia mirabilis</name>
    <dbReference type="NCBI Taxonomy" id="2528008"/>
    <lineage>
        <taxon>Bacteria</taxon>
        <taxon>Pseudomonadati</taxon>
        <taxon>Planctomycetota</taxon>
        <taxon>Planctomycetia</taxon>
        <taxon>Planctomycetia incertae sedis</taxon>
        <taxon>Rohdeia</taxon>
    </lineage>
</organism>
<dbReference type="Gene3D" id="1.10.155.10">
    <property type="entry name" value="Chemotaxis receptor methyltransferase CheR, N-terminal domain"/>
    <property type="match status" value="1"/>
</dbReference>
<evidence type="ECO:0000313" key="8">
    <source>
        <dbReference type="Proteomes" id="UP000319342"/>
    </source>
</evidence>
<dbReference type="PANTHER" id="PTHR24422">
    <property type="entry name" value="CHEMOTAXIS PROTEIN METHYLTRANSFERASE"/>
    <property type="match status" value="1"/>
</dbReference>
<evidence type="ECO:0000256" key="3">
    <source>
        <dbReference type="ARBA" id="ARBA00022603"/>
    </source>
</evidence>
<name>A0A518CVS5_9BACT</name>
<evidence type="ECO:0000256" key="4">
    <source>
        <dbReference type="ARBA" id="ARBA00022679"/>
    </source>
</evidence>
<feature type="domain" description="CheR-type methyltransferase" evidence="6">
    <location>
        <begin position="1"/>
        <end position="273"/>
    </location>
</feature>
<dbReference type="PRINTS" id="PR00996">
    <property type="entry name" value="CHERMTFRASE"/>
</dbReference>
<dbReference type="RefSeq" id="WP_145182832.1">
    <property type="nucleotide sequence ID" value="NZ_CP036290.1"/>
</dbReference>
<keyword evidence="5" id="KW-0949">S-adenosyl-L-methionine</keyword>
<dbReference type="InterPro" id="IPR022641">
    <property type="entry name" value="CheR_N"/>
</dbReference>
<keyword evidence="4 7" id="KW-0808">Transferase</keyword>
<evidence type="ECO:0000256" key="1">
    <source>
        <dbReference type="ARBA" id="ARBA00001541"/>
    </source>
</evidence>
<accession>A0A518CVS5</accession>
<dbReference type="InterPro" id="IPR022642">
    <property type="entry name" value="CheR_C"/>
</dbReference>
<dbReference type="GO" id="GO:0008983">
    <property type="term" value="F:protein-glutamate O-methyltransferase activity"/>
    <property type="evidence" value="ECO:0007669"/>
    <property type="project" value="UniProtKB-EC"/>
</dbReference>
<keyword evidence="8" id="KW-1185">Reference proteome</keyword>
<dbReference type="CDD" id="cd02440">
    <property type="entry name" value="AdoMet_MTases"/>
    <property type="match status" value="1"/>
</dbReference>
<dbReference type="Proteomes" id="UP000319342">
    <property type="component" value="Chromosome"/>
</dbReference>
<dbReference type="InterPro" id="IPR029063">
    <property type="entry name" value="SAM-dependent_MTases_sf"/>
</dbReference>
<proteinExistence type="predicted"/>
<comment type="catalytic activity">
    <reaction evidence="1">
        <text>L-glutamyl-[protein] + S-adenosyl-L-methionine = [protein]-L-glutamate 5-O-methyl ester + S-adenosyl-L-homocysteine</text>
        <dbReference type="Rhea" id="RHEA:24452"/>
        <dbReference type="Rhea" id="RHEA-COMP:10208"/>
        <dbReference type="Rhea" id="RHEA-COMP:10311"/>
        <dbReference type="ChEBI" id="CHEBI:29973"/>
        <dbReference type="ChEBI" id="CHEBI:57856"/>
        <dbReference type="ChEBI" id="CHEBI:59789"/>
        <dbReference type="ChEBI" id="CHEBI:82795"/>
        <dbReference type="EC" id="2.1.1.80"/>
    </reaction>
</comment>
<dbReference type="PIRSF" id="PIRSF000410">
    <property type="entry name" value="CheR"/>
    <property type="match status" value="1"/>
</dbReference>
<evidence type="ECO:0000256" key="2">
    <source>
        <dbReference type="ARBA" id="ARBA00012534"/>
    </source>
</evidence>
<evidence type="ECO:0000259" key="6">
    <source>
        <dbReference type="PROSITE" id="PS50123"/>
    </source>
</evidence>
<reference evidence="7 8" key="1">
    <citation type="submission" date="2019-02" db="EMBL/GenBank/DDBJ databases">
        <title>Deep-cultivation of Planctomycetes and their phenomic and genomic characterization uncovers novel biology.</title>
        <authorList>
            <person name="Wiegand S."/>
            <person name="Jogler M."/>
            <person name="Boedeker C."/>
            <person name="Pinto D."/>
            <person name="Vollmers J."/>
            <person name="Rivas-Marin E."/>
            <person name="Kohn T."/>
            <person name="Peeters S.H."/>
            <person name="Heuer A."/>
            <person name="Rast P."/>
            <person name="Oberbeckmann S."/>
            <person name="Bunk B."/>
            <person name="Jeske O."/>
            <person name="Meyerdierks A."/>
            <person name="Storesund J.E."/>
            <person name="Kallscheuer N."/>
            <person name="Luecker S."/>
            <person name="Lage O.M."/>
            <person name="Pohl T."/>
            <person name="Merkel B.J."/>
            <person name="Hornburger P."/>
            <person name="Mueller R.-W."/>
            <person name="Bruemmer F."/>
            <person name="Labrenz M."/>
            <person name="Spormann A.M."/>
            <person name="Op den Camp H."/>
            <person name="Overmann J."/>
            <person name="Amann R."/>
            <person name="Jetten M.S.M."/>
            <person name="Mascher T."/>
            <person name="Medema M.H."/>
            <person name="Devos D.P."/>
            <person name="Kaster A.-K."/>
            <person name="Ovreas L."/>
            <person name="Rohde M."/>
            <person name="Galperin M.Y."/>
            <person name="Jogler C."/>
        </authorList>
    </citation>
    <scope>NUCLEOTIDE SEQUENCE [LARGE SCALE GENOMIC DNA]</scope>
    <source>
        <strain evidence="7 8">Pla163</strain>
    </source>
</reference>
<dbReference type="OrthoDB" id="288469at2"/>
<dbReference type="PANTHER" id="PTHR24422:SF26">
    <property type="entry name" value="CHEMOTAXIS PROTEIN METHYLTRANSFERASE"/>
    <property type="match status" value="1"/>
</dbReference>
<dbReference type="InterPro" id="IPR050903">
    <property type="entry name" value="Bact_Chemotaxis_MeTrfase"/>
</dbReference>
<dbReference type="EMBL" id="CP036290">
    <property type="protein sequence ID" value="QDU83333.1"/>
    <property type="molecule type" value="Genomic_DNA"/>
</dbReference>
<evidence type="ECO:0000256" key="5">
    <source>
        <dbReference type="ARBA" id="ARBA00022691"/>
    </source>
</evidence>
<dbReference type="SUPFAM" id="SSF47757">
    <property type="entry name" value="Chemotaxis receptor methyltransferase CheR, N-terminal domain"/>
    <property type="match status" value="1"/>
</dbReference>
<dbReference type="SMART" id="SM00138">
    <property type="entry name" value="MeTrc"/>
    <property type="match status" value="1"/>
</dbReference>
<dbReference type="Gene3D" id="3.40.50.150">
    <property type="entry name" value="Vaccinia Virus protein VP39"/>
    <property type="match status" value="1"/>
</dbReference>
<sequence length="273" mass="31383">MGSSSDAKSLNRLREIVVAESGIQLGNEKDQLVLTRIGRLLRRLGHETLEAYLAHVETDRTGAARSDLVDAVTTNVTSFFREPHHFQHLAKLAASEWQAERHPEPIRIWSSACSSGQEPYSILMALERQLGEAELRRYLVLATDLSKRMLVRCQRAVYPEREIQPIPPIDRQRWLSPIPGSNSYRVSPALQQRVRFRHLNLLGSWPMKRSFDAIFCRNVLIYFDRPTQERVVKRFHERLAPGGYLYIGHSESLSGFANDFEFIAPTIYRRKSA</sequence>
<dbReference type="InterPro" id="IPR036804">
    <property type="entry name" value="CheR_N_sf"/>
</dbReference>
<evidence type="ECO:0000313" key="7">
    <source>
        <dbReference type="EMBL" id="QDU83333.1"/>
    </source>
</evidence>
<dbReference type="PROSITE" id="PS50123">
    <property type="entry name" value="CHER"/>
    <property type="match status" value="1"/>
</dbReference>
<protein>
    <recommendedName>
        <fullName evidence="2">protein-glutamate O-methyltransferase</fullName>
        <ecNumber evidence="2">2.1.1.80</ecNumber>
    </recommendedName>
</protein>
<keyword evidence="3 7" id="KW-0489">Methyltransferase</keyword>
<dbReference type="Pfam" id="PF01739">
    <property type="entry name" value="CheR"/>
    <property type="match status" value="1"/>
</dbReference>
<dbReference type="InterPro" id="IPR000780">
    <property type="entry name" value="CheR_MeTrfase"/>
</dbReference>
<dbReference type="GO" id="GO:0032259">
    <property type="term" value="P:methylation"/>
    <property type="evidence" value="ECO:0007669"/>
    <property type="project" value="UniProtKB-KW"/>
</dbReference>
<dbReference type="EC" id="2.1.1.80" evidence="2"/>
<gene>
    <name evidence="7" type="primary">cheR2</name>
    <name evidence="7" type="ORF">Pla163_04320</name>
</gene>
<dbReference type="SUPFAM" id="SSF53335">
    <property type="entry name" value="S-adenosyl-L-methionine-dependent methyltransferases"/>
    <property type="match status" value="1"/>
</dbReference>
<dbReference type="InterPro" id="IPR026024">
    <property type="entry name" value="Chemotaxis_MeTrfase_CheR"/>
</dbReference>
<dbReference type="AlphaFoldDB" id="A0A518CVS5"/>